<proteinExistence type="predicted"/>
<dbReference type="Proteomes" id="UP000823790">
    <property type="component" value="Unassembled WGS sequence"/>
</dbReference>
<dbReference type="SUPFAM" id="SSF51004">
    <property type="entry name" value="C-terminal (heme d1) domain of cytochrome cd1-nitrite reductase"/>
    <property type="match status" value="1"/>
</dbReference>
<dbReference type="RefSeq" id="WP_209614445.1">
    <property type="nucleotide sequence ID" value="NZ_JAGJRS010000001.1"/>
</dbReference>
<dbReference type="PANTHER" id="PTHR47197:SF3">
    <property type="entry name" value="DIHYDRO-HEME D1 DEHYDROGENASE"/>
    <property type="match status" value="1"/>
</dbReference>
<dbReference type="InterPro" id="IPR015943">
    <property type="entry name" value="WD40/YVTN_repeat-like_dom_sf"/>
</dbReference>
<dbReference type="PROSITE" id="PS51257">
    <property type="entry name" value="PROKAR_LIPOPROTEIN"/>
    <property type="match status" value="1"/>
</dbReference>
<evidence type="ECO:0000313" key="3">
    <source>
        <dbReference type="Proteomes" id="UP000823790"/>
    </source>
</evidence>
<name>A0ABS4DI29_9GAMM</name>
<reference evidence="2 3" key="1">
    <citation type="submission" date="2021-04" db="EMBL/GenBank/DDBJ databases">
        <authorList>
            <person name="Huq M.A."/>
        </authorList>
    </citation>
    <scope>NUCLEOTIDE SEQUENCE [LARGE SCALE GENOMIC DNA]</scope>
    <source>
        <strain evidence="2 3">MAH-13</strain>
    </source>
</reference>
<sequence>MLTGTLRRRHAVAGLALILLTAASTACGQAQPPLPLTTVADAPLAGRATRWDYASLDPTRHRLFLAHLGDSVVTVFDTHRQRVVADIPGISSVHGVLAIPDLDRVFASATGRDEVVAIDARSLKVLARMPTGDYPDGMAYAPEAHKLYVSNEHGGSDTVIDVRNNRRVGTIALGGEVGNTQYDPVSGHVFANVQTRAELAEIDPATDQVVARIRLAGARGNHGLYIDAPARLAFIACEDNATLLVLDLRSRRVVGSFETGDGPDVLAFDPGPGWLYVASESGEVALFEVKGRRVRALGRGTLGPNAHVVAVDPATHRAYFPLKDWNGKPVLRITAPTVPK</sequence>
<dbReference type="InterPro" id="IPR011048">
    <property type="entry name" value="Haem_d1_sf"/>
</dbReference>
<dbReference type="EMBL" id="JAGJRS010000001">
    <property type="protein sequence ID" value="MBP1472708.1"/>
    <property type="molecule type" value="Genomic_DNA"/>
</dbReference>
<feature type="signal peptide" evidence="1">
    <location>
        <begin position="1"/>
        <end position="26"/>
    </location>
</feature>
<comment type="caution">
    <text evidence="2">The sequence shown here is derived from an EMBL/GenBank/DDBJ whole genome shotgun (WGS) entry which is preliminary data.</text>
</comment>
<protein>
    <submittedName>
        <fullName evidence="2">YncE family protein</fullName>
    </submittedName>
</protein>
<gene>
    <name evidence="2" type="ORF">J7I44_00215</name>
</gene>
<organism evidence="2 3">
    <name type="scientific">Frateuria flava</name>
    <dbReference type="NCBI Taxonomy" id="2821489"/>
    <lineage>
        <taxon>Bacteria</taxon>
        <taxon>Pseudomonadati</taxon>
        <taxon>Pseudomonadota</taxon>
        <taxon>Gammaproteobacteria</taxon>
        <taxon>Lysobacterales</taxon>
        <taxon>Rhodanobacteraceae</taxon>
        <taxon>Frateuria</taxon>
    </lineage>
</organism>
<evidence type="ECO:0000313" key="2">
    <source>
        <dbReference type="EMBL" id="MBP1472708.1"/>
    </source>
</evidence>
<dbReference type="InterPro" id="IPR051200">
    <property type="entry name" value="Host-pathogen_enzymatic-act"/>
</dbReference>
<keyword evidence="3" id="KW-1185">Reference proteome</keyword>
<accession>A0ABS4DI29</accession>
<evidence type="ECO:0000256" key="1">
    <source>
        <dbReference type="SAM" id="SignalP"/>
    </source>
</evidence>
<keyword evidence="1" id="KW-0732">Signal</keyword>
<feature type="chain" id="PRO_5047290519" evidence="1">
    <location>
        <begin position="27"/>
        <end position="340"/>
    </location>
</feature>
<dbReference type="Gene3D" id="2.130.10.10">
    <property type="entry name" value="YVTN repeat-like/Quinoprotein amine dehydrogenase"/>
    <property type="match status" value="2"/>
</dbReference>
<dbReference type="PANTHER" id="PTHR47197">
    <property type="entry name" value="PROTEIN NIRF"/>
    <property type="match status" value="1"/>
</dbReference>